<evidence type="ECO:0000256" key="15">
    <source>
        <dbReference type="ARBA" id="ARBA00029490"/>
    </source>
</evidence>
<comment type="cofactor">
    <cofactor evidence="1">
        <name>Mg(2+)</name>
        <dbReference type="ChEBI" id="CHEBI:18420"/>
    </cofactor>
</comment>
<evidence type="ECO:0000256" key="10">
    <source>
        <dbReference type="ARBA" id="ARBA00023239"/>
    </source>
</evidence>
<sequence>MGTKGMRYSLQSRDLIADSIETVMGGQWYDANISIPGCDKNMPGVMMAMGRVNRPSLMVYGGSIKPGCAKTQNNADIDIVSAFQAYGQFITGEITEEARFDVIRHACPGQGACGGMYTANTMATAIEVMGMTLPGSSSNPADSKAKYMECLAAGGAIRKLLVEDIRPRDIMTRLAFENAMIVVNITGGSTNAVLHLIAIADSVGIKLTIDDFQAVSDRTPFLADLKPSGKYVMNDLYNIGGTPALLKFLLKEGVIDGSGMTVTGQTLAKNLEAAPDFPADQDIIRPFSKPIKPTGHIQILRGSLAPGGSVGKITGKEGLRFVGKAKCYNDEDDFIAALEAGEIKKGEKTVVVIRYEGPKGGPGMPEMLKPSSAIMGAGLGNDVALITDGRFSGGSHGFLIGHIVPEAQEGGPIGLVRDGDKVIIDAETRVLDLEVGPEELARRTKEFKAPPPKYTKGTLAKYAKLLLGVNSSILPSLPNQQVQEIKNEGLICVHMIFQDNRSLESFLHYKNQLSSQSIGLFVNCRLPLLCFAQLVQPCLLPEESTFEGAATVVRRQNGNNGLAIGTGDRFKEGTVAPRGLGTQPAGTQLGPIMSAKEVKSAFNGLAKEYGLQTFTAPYTTYENATLFGGMIGGKFEGKCTESYRVFFNAAIHARERGSSDNLLYFLGDLLYANKNKLGLTYGGRTYTALQVRKAISTGIVFLPLSNPDGVAYDQATNSCWRKNRNPASATPGNAASIGIDLNRNFDFLWDFPKKFTPTVAPNVASNNPAAQTFHGTSPFSEPETKSIKWVMDKFSKLRWFLDIHSYTGVVLYNWGSDESQKDIPGMNFLNSTYDSVRGLMPDDPSKGIVYSEYIPTTDWKEKIYAAMRMGNAMDASTGRHYEVTQSAYLYPTSGASDDYAYSRHFADPAKEKIHGYTVEFGFGNSASSCPFYPTSEQYHLNLMETAAGFMEFLLSAEEIGLGDRGACVTPI</sequence>
<evidence type="ECO:0000256" key="9">
    <source>
        <dbReference type="ARBA" id="ARBA00023014"/>
    </source>
</evidence>
<dbReference type="InterPro" id="IPR050165">
    <property type="entry name" value="DHAD_IlvD/Edd"/>
</dbReference>
<dbReference type="UniPathway" id="UPA00049">
    <property type="reaction ID" value="UER00061"/>
</dbReference>
<comment type="catalytic activity">
    <reaction evidence="17">
        <text>(2R,3R)-2,3-dihydroxy-3-methylpentanoate = (S)-3-methyl-2-oxopentanoate + H2O</text>
        <dbReference type="Rhea" id="RHEA:27694"/>
        <dbReference type="ChEBI" id="CHEBI:15377"/>
        <dbReference type="ChEBI" id="CHEBI:35146"/>
        <dbReference type="ChEBI" id="CHEBI:49258"/>
        <dbReference type="EC" id="4.2.1.9"/>
    </reaction>
    <physiologicalReaction direction="left-to-right" evidence="17">
        <dbReference type="Rhea" id="RHEA:27695"/>
    </physiologicalReaction>
</comment>
<evidence type="ECO:0000256" key="8">
    <source>
        <dbReference type="ARBA" id="ARBA00023004"/>
    </source>
</evidence>
<comment type="cofactor">
    <cofactor evidence="16">
        <name>[2Fe-2S] cluster</name>
        <dbReference type="ChEBI" id="CHEBI:190135"/>
    </cofactor>
</comment>
<keyword evidence="21" id="KW-1185">Reference proteome</keyword>
<evidence type="ECO:0000256" key="5">
    <source>
        <dbReference type="ARBA" id="ARBA00022714"/>
    </source>
</evidence>
<dbReference type="GO" id="GO:0004181">
    <property type="term" value="F:metallocarboxypeptidase activity"/>
    <property type="evidence" value="ECO:0007669"/>
    <property type="project" value="InterPro"/>
</dbReference>
<dbReference type="InParanoid" id="H0ESC2"/>
<comment type="pathway">
    <text evidence="13">Amino-acid biosynthesis; L-valine biosynthesis; L-valine from pyruvate: step 3/4.</text>
</comment>
<dbReference type="FunFam" id="3.50.30.80:FF:000001">
    <property type="entry name" value="Dihydroxy-acid dehydratase"/>
    <property type="match status" value="1"/>
</dbReference>
<evidence type="ECO:0000256" key="6">
    <source>
        <dbReference type="ARBA" id="ARBA00022723"/>
    </source>
</evidence>
<evidence type="ECO:0000256" key="14">
    <source>
        <dbReference type="ARBA" id="ARBA00029437"/>
    </source>
</evidence>
<feature type="active site" description="Proton donor/acceptor" evidence="18">
    <location>
        <position position="919"/>
    </location>
</feature>
<dbReference type="InterPro" id="IPR042096">
    <property type="entry name" value="Dihydro-acid_dehy_C"/>
</dbReference>
<keyword evidence="6" id="KW-0479">Metal-binding</keyword>
<dbReference type="Gene3D" id="3.50.30.80">
    <property type="entry name" value="IlvD/EDD C-terminal domain-like"/>
    <property type="match status" value="1"/>
</dbReference>
<organism evidence="20 21">
    <name type="scientific">Glarea lozoyensis (strain ATCC 74030 / MF5533)</name>
    <dbReference type="NCBI Taxonomy" id="1104152"/>
    <lineage>
        <taxon>Eukaryota</taxon>
        <taxon>Fungi</taxon>
        <taxon>Dikarya</taxon>
        <taxon>Ascomycota</taxon>
        <taxon>Pezizomycotina</taxon>
        <taxon>Leotiomycetes</taxon>
        <taxon>Helotiales</taxon>
        <taxon>Helotiaceae</taxon>
        <taxon>Glarea</taxon>
    </lineage>
</organism>
<evidence type="ECO:0000256" key="3">
    <source>
        <dbReference type="ARBA" id="ARBA00006486"/>
    </source>
</evidence>
<dbReference type="PROSITE" id="PS00886">
    <property type="entry name" value="ILVD_EDD_1"/>
    <property type="match status" value="1"/>
</dbReference>
<comment type="similarity">
    <text evidence="2 18">Belongs to the peptidase M14 family.</text>
</comment>
<evidence type="ECO:0000256" key="18">
    <source>
        <dbReference type="PROSITE-ProRule" id="PRU01379"/>
    </source>
</evidence>
<dbReference type="InterPro" id="IPR037237">
    <property type="entry name" value="IlvD/EDD_N"/>
</dbReference>
<name>H0ESC2_GLAL7</name>
<keyword evidence="8" id="KW-0408">Iron</keyword>
<dbReference type="InterPro" id="IPR004404">
    <property type="entry name" value="DihydroxyA_deHydtase"/>
</dbReference>
<dbReference type="GO" id="GO:0009097">
    <property type="term" value="P:isoleucine biosynthetic process"/>
    <property type="evidence" value="ECO:0007669"/>
    <property type="project" value="UniProtKB-UniPathway"/>
</dbReference>
<dbReference type="PROSITE" id="PS52035">
    <property type="entry name" value="PEPTIDASE_M14"/>
    <property type="match status" value="1"/>
</dbReference>
<dbReference type="PANTHER" id="PTHR21000">
    <property type="entry name" value="DIHYDROXY-ACID DEHYDRATASE DAD"/>
    <property type="match status" value="1"/>
</dbReference>
<keyword evidence="11" id="KW-0100">Branched-chain amino acid biosynthesis</keyword>
<evidence type="ECO:0000256" key="2">
    <source>
        <dbReference type="ARBA" id="ARBA00005988"/>
    </source>
</evidence>
<dbReference type="PROSITE" id="PS00887">
    <property type="entry name" value="ILVD_EDD_2"/>
    <property type="match status" value="1"/>
</dbReference>
<dbReference type="NCBIfam" id="NF002068">
    <property type="entry name" value="PRK00911.1"/>
    <property type="match status" value="1"/>
</dbReference>
<dbReference type="Pfam" id="PF24877">
    <property type="entry name" value="ILV_EDD_C"/>
    <property type="match status" value="1"/>
</dbReference>
<evidence type="ECO:0000256" key="16">
    <source>
        <dbReference type="ARBA" id="ARBA00034078"/>
    </source>
</evidence>
<keyword evidence="5" id="KW-0001">2Fe-2S</keyword>
<dbReference type="InterPro" id="IPR000581">
    <property type="entry name" value="ILV_EDD_N"/>
</dbReference>
<dbReference type="SUPFAM" id="SSF52016">
    <property type="entry name" value="LeuD/IlvD-like"/>
    <property type="match status" value="1"/>
</dbReference>
<dbReference type="NCBIfam" id="TIGR00110">
    <property type="entry name" value="ilvD"/>
    <property type="match status" value="1"/>
</dbReference>
<evidence type="ECO:0000256" key="4">
    <source>
        <dbReference type="ARBA" id="ARBA00022605"/>
    </source>
</evidence>
<dbReference type="InterPro" id="IPR056740">
    <property type="entry name" value="ILV_EDD_C"/>
</dbReference>
<dbReference type="GO" id="GO:0004160">
    <property type="term" value="F:dihydroxy-acid dehydratase activity"/>
    <property type="evidence" value="ECO:0007669"/>
    <property type="project" value="UniProtKB-EC"/>
</dbReference>
<keyword evidence="10" id="KW-0456">Lyase</keyword>
<dbReference type="FunFam" id="3.40.630.10:FF:000155">
    <property type="entry name" value="Zn-dependent exopeptidase"/>
    <property type="match status" value="1"/>
</dbReference>
<evidence type="ECO:0000256" key="13">
    <source>
        <dbReference type="ARBA" id="ARBA00029436"/>
    </source>
</evidence>
<dbReference type="Pfam" id="PF00246">
    <property type="entry name" value="Peptidase_M14"/>
    <property type="match status" value="1"/>
</dbReference>
<keyword evidence="9" id="KW-0411">Iron-sulfur</keyword>
<dbReference type="SUPFAM" id="SSF53187">
    <property type="entry name" value="Zn-dependent exopeptidases"/>
    <property type="match status" value="1"/>
</dbReference>
<evidence type="ECO:0000313" key="20">
    <source>
        <dbReference type="EMBL" id="EHK98576.1"/>
    </source>
</evidence>
<comment type="caution">
    <text evidence="20">The sequence shown here is derived from an EMBL/GenBank/DDBJ whole genome shotgun (WGS) entry which is preliminary data.</text>
</comment>
<evidence type="ECO:0000256" key="7">
    <source>
        <dbReference type="ARBA" id="ARBA00022842"/>
    </source>
</evidence>
<evidence type="ECO:0000256" key="11">
    <source>
        <dbReference type="ARBA" id="ARBA00023304"/>
    </source>
</evidence>
<dbReference type="EMBL" id="AGUE01000143">
    <property type="protein sequence ID" value="EHK98576.1"/>
    <property type="molecule type" value="Genomic_DNA"/>
</dbReference>
<dbReference type="OrthoDB" id="3851628at2759"/>
<dbReference type="InterPro" id="IPR000834">
    <property type="entry name" value="Peptidase_M14"/>
</dbReference>
<dbReference type="InterPro" id="IPR020558">
    <property type="entry name" value="DiOHA_6PGluconate_deHydtase_CS"/>
</dbReference>
<dbReference type="HOGENOM" id="CLU_305439_0_0_1"/>
<dbReference type="GO" id="GO:0009099">
    <property type="term" value="P:L-valine biosynthetic process"/>
    <property type="evidence" value="ECO:0007669"/>
    <property type="project" value="UniProtKB-UniPathway"/>
</dbReference>
<evidence type="ECO:0000313" key="21">
    <source>
        <dbReference type="Proteomes" id="UP000005446"/>
    </source>
</evidence>
<protein>
    <recommendedName>
        <fullName evidence="15">dihydroxy-acid dehydratase</fullName>
        <ecNumber evidence="15">4.2.1.9</ecNumber>
    </recommendedName>
</protein>
<dbReference type="GO" id="GO:0005739">
    <property type="term" value="C:mitochondrion"/>
    <property type="evidence" value="ECO:0007669"/>
    <property type="project" value="TreeGrafter"/>
</dbReference>
<gene>
    <name evidence="20" type="ORF">M7I_5601</name>
</gene>
<dbReference type="GO" id="GO:0008270">
    <property type="term" value="F:zinc ion binding"/>
    <property type="evidence" value="ECO:0007669"/>
    <property type="project" value="InterPro"/>
</dbReference>
<dbReference type="Gene3D" id="3.40.630.10">
    <property type="entry name" value="Zn peptidases"/>
    <property type="match status" value="1"/>
</dbReference>
<keyword evidence="4" id="KW-0028">Amino-acid biosynthesis</keyword>
<reference evidence="20 21" key="1">
    <citation type="journal article" date="2012" name="Eukaryot. Cell">
        <title>Genome sequence of the fungus Glarea lozoyensis: the first genome sequence of a species from the Helotiaceae family.</title>
        <authorList>
            <person name="Youssar L."/>
            <person name="Gruening B.A."/>
            <person name="Erxleben A."/>
            <person name="Guenther S."/>
            <person name="Huettel W."/>
        </authorList>
    </citation>
    <scope>NUCLEOTIDE SEQUENCE [LARGE SCALE GENOMIC DNA]</scope>
    <source>
        <strain evidence="21">ATCC 74030 / MF5533</strain>
    </source>
</reference>
<feature type="domain" description="Peptidase M14" evidence="19">
    <location>
        <begin position="591"/>
        <end position="956"/>
    </location>
</feature>
<dbReference type="AlphaFoldDB" id="H0ESC2"/>
<dbReference type="SMART" id="SM00631">
    <property type="entry name" value="Zn_pept"/>
    <property type="match status" value="1"/>
</dbReference>
<dbReference type="SUPFAM" id="SSF143975">
    <property type="entry name" value="IlvD/EDD N-terminal domain-like"/>
    <property type="match status" value="1"/>
</dbReference>
<comment type="catalytic activity">
    <reaction evidence="12">
        <text>(2R)-2,3-dihydroxy-3-methylbutanoate = 3-methyl-2-oxobutanoate + H2O</text>
        <dbReference type="Rhea" id="RHEA:24809"/>
        <dbReference type="ChEBI" id="CHEBI:11851"/>
        <dbReference type="ChEBI" id="CHEBI:15377"/>
        <dbReference type="ChEBI" id="CHEBI:49072"/>
        <dbReference type="EC" id="4.2.1.9"/>
    </reaction>
    <physiologicalReaction direction="left-to-right" evidence="12">
        <dbReference type="Rhea" id="RHEA:24810"/>
    </physiologicalReaction>
</comment>
<evidence type="ECO:0000259" key="19">
    <source>
        <dbReference type="PROSITE" id="PS52035"/>
    </source>
</evidence>
<dbReference type="UniPathway" id="UPA00047">
    <property type="reaction ID" value="UER00057"/>
</dbReference>
<evidence type="ECO:0000256" key="12">
    <source>
        <dbReference type="ARBA" id="ARBA00029304"/>
    </source>
</evidence>
<dbReference type="EC" id="4.2.1.9" evidence="15"/>
<comment type="similarity">
    <text evidence="3">Belongs to the IlvD/Edd family.</text>
</comment>
<keyword evidence="7" id="KW-0460">Magnesium</keyword>
<comment type="pathway">
    <text evidence="14">Amino-acid biosynthesis; L-isoleucine biosynthesis; L-isoleucine from 2-oxobutanoate: step 3/4.</text>
</comment>
<accession>H0ESC2</accession>
<dbReference type="GO" id="GO:0051537">
    <property type="term" value="F:2 iron, 2 sulfur cluster binding"/>
    <property type="evidence" value="ECO:0007669"/>
    <property type="project" value="UniProtKB-KW"/>
</dbReference>
<evidence type="ECO:0000256" key="1">
    <source>
        <dbReference type="ARBA" id="ARBA00001946"/>
    </source>
</evidence>
<proteinExistence type="inferred from homology"/>
<dbReference type="Proteomes" id="UP000005446">
    <property type="component" value="Unassembled WGS sequence"/>
</dbReference>
<dbReference type="PANTHER" id="PTHR21000:SF5">
    <property type="entry name" value="DIHYDROXY-ACID DEHYDRATASE, MITOCHONDRIAL"/>
    <property type="match status" value="1"/>
</dbReference>
<dbReference type="GO" id="GO:0006508">
    <property type="term" value="P:proteolysis"/>
    <property type="evidence" value="ECO:0007669"/>
    <property type="project" value="InterPro"/>
</dbReference>
<dbReference type="Pfam" id="PF00920">
    <property type="entry name" value="ILVD_EDD_N"/>
    <property type="match status" value="1"/>
</dbReference>
<evidence type="ECO:0000256" key="17">
    <source>
        <dbReference type="ARBA" id="ARBA00052865"/>
    </source>
</evidence>